<keyword evidence="3" id="KW-1185">Reference proteome</keyword>
<name>B9RGY3_RICCO</name>
<proteinExistence type="predicted"/>
<evidence type="ECO:0000313" key="3">
    <source>
        <dbReference type="Proteomes" id="UP000008311"/>
    </source>
</evidence>
<dbReference type="Proteomes" id="UP000008311">
    <property type="component" value="Unassembled WGS sequence"/>
</dbReference>
<dbReference type="InterPro" id="IPR024593">
    <property type="entry name" value="DUF3444"/>
</dbReference>
<accession>B9RGY3</accession>
<organism evidence="2 3">
    <name type="scientific">Ricinus communis</name>
    <name type="common">Castor bean</name>
    <dbReference type="NCBI Taxonomy" id="3988"/>
    <lineage>
        <taxon>Eukaryota</taxon>
        <taxon>Viridiplantae</taxon>
        <taxon>Streptophyta</taxon>
        <taxon>Embryophyta</taxon>
        <taxon>Tracheophyta</taxon>
        <taxon>Spermatophyta</taxon>
        <taxon>Magnoliopsida</taxon>
        <taxon>eudicotyledons</taxon>
        <taxon>Gunneridae</taxon>
        <taxon>Pentapetalae</taxon>
        <taxon>rosids</taxon>
        <taxon>fabids</taxon>
        <taxon>Malpighiales</taxon>
        <taxon>Euphorbiaceae</taxon>
        <taxon>Acalyphoideae</taxon>
        <taxon>Acalypheae</taxon>
        <taxon>Ricinus</taxon>
    </lineage>
</organism>
<reference evidence="3" key="1">
    <citation type="journal article" date="2010" name="Nat. Biotechnol.">
        <title>Draft genome sequence of the oilseed species Ricinus communis.</title>
        <authorList>
            <person name="Chan A.P."/>
            <person name="Crabtree J."/>
            <person name="Zhao Q."/>
            <person name="Lorenzi H."/>
            <person name="Orvis J."/>
            <person name="Puiu D."/>
            <person name="Melake-Berhan A."/>
            <person name="Jones K.M."/>
            <person name="Redman J."/>
            <person name="Chen G."/>
            <person name="Cahoon E.B."/>
            <person name="Gedil M."/>
            <person name="Stanke M."/>
            <person name="Haas B.J."/>
            <person name="Wortman J.R."/>
            <person name="Fraser-Liggett C.M."/>
            <person name="Ravel J."/>
            <person name="Rabinowicz P.D."/>
        </authorList>
    </citation>
    <scope>NUCLEOTIDE SEQUENCE [LARGE SCALE GENOMIC DNA]</scope>
    <source>
        <strain evidence="3">cv. Hale</strain>
    </source>
</reference>
<evidence type="ECO:0000313" key="2">
    <source>
        <dbReference type="EMBL" id="EEF49345.1"/>
    </source>
</evidence>
<gene>
    <name evidence="2" type="ORF">RCOM_1445280</name>
</gene>
<dbReference type="AlphaFoldDB" id="B9RGY3"/>
<dbReference type="EMBL" id="EQ973778">
    <property type="protein sequence ID" value="EEF49345.1"/>
    <property type="molecule type" value="Genomic_DNA"/>
</dbReference>
<dbReference type="Pfam" id="PF11926">
    <property type="entry name" value="DUF3444"/>
    <property type="match status" value="1"/>
</dbReference>
<feature type="domain" description="DUF3444" evidence="1">
    <location>
        <begin position="69"/>
        <end position="100"/>
    </location>
</feature>
<evidence type="ECO:0000259" key="1">
    <source>
        <dbReference type="Pfam" id="PF11926"/>
    </source>
</evidence>
<dbReference type="InParanoid" id="B9RGY3"/>
<protein>
    <recommendedName>
        <fullName evidence="1">DUF3444 domain-containing protein</fullName>
    </recommendedName>
</protein>
<sequence>MMLKSQCKEWPRIANSRNSNWIFQSRQYAGGRIPAYTCADEEMDKLSNRMFKLNPSATPAQSIESLPLSDTELLNQQRTAKDFASNQVWAVYHGTDSMPRRVLSGIWVNSSQFRKGGWLRYFS</sequence>